<dbReference type="InterPro" id="IPR003593">
    <property type="entry name" value="AAA+_ATPase"/>
</dbReference>
<dbReference type="GO" id="GO:0022857">
    <property type="term" value="F:transmembrane transporter activity"/>
    <property type="evidence" value="ECO:0007669"/>
    <property type="project" value="UniProtKB-ARBA"/>
</dbReference>
<dbReference type="CDD" id="cd03255">
    <property type="entry name" value="ABC_MJ0796_LolCDE_FtsE"/>
    <property type="match status" value="1"/>
</dbReference>
<dbReference type="SUPFAM" id="SSF52540">
    <property type="entry name" value="P-loop containing nucleoside triphosphate hydrolases"/>
    <property type="match status" value="1"/>
</dbReference>
<evidence type="ECO:0000313" key="8">
    <source>
        <dbReference type="Proteomes" id="UP000062260"/>
    </source>
</evidence>
<dbReference type="InterPro" id="IPR017871">
    <property type="entry name" value="ABC_transporter-like_CS"/>
</dbReference>
<keyword evidence="3" id="KW-0547">Nucleotide-binding</keyword>
<dbReference type="SMART" id="SM00382">
    <property type="entry name" value="AAA"/>
    <property type="match status" value="1"/>
</dbReference>
<dbReference type="GO" id="GO:0016887">
    <property type="term" value="F:ATP hydrolysis activity"/>
    <property type="evidence" value="ECO:0007669"/>
    <property type="project" value="InterPro"/>
</dbReference>
<feature type="domain" description="ABC transporter" evidence="6">
    <location>
        <begin position="2"/>
        <end position="241"/>
    </location>
</feature>
<evidence type="ECO:0000256" key="5">
    <source>
        <dbReference type="ARBA" id="ARBA00022970"/>
    </source>
</evidence>
<proteinExistence type="inferred from homology"/>
<dbReference type="GO" id="GO:0005524">
    <property type="term" value="F:ATP binding"/>
    <property type="evidence" value="ECO:0007669"/>
    <property type="project" value="UniProtKB-KW"/>
</dbReference>
<evidence type="ECO:0000256" key="4">
    <source>
        <dbReference type="ARBA" id="ARBA00022840"/>
    </source>
</evidence>
<evidence type="ECO:0000259" key="6">
    <source>
        <dbReference type="PROSITE" id="PS50893"/>
    </source>
</evidence>
<dbReference type="PROSITE" id="PS00211">
    <property type="entry name" value="ABC_TRANSPORTER_1"/>
    <property type="match status" value="1"/>
</dbReference>
<dbReference type="PROSITE" id="PS50893">
    <property type="entry name" value="ABC_TRANSPORTER_2"/>
    <property type="match status" value="1"/>
</dbReference>
<evidence type="ECO:0000256" key="3">
    <source>
        <dbReference type="ARBA" id="ARBA00022741"/>
    </source>
</evidence>
<gene>
    <name evidence="7" type="ORF">AWM75_02790</name>
</gene>
<accession>A0A109RH37</accession>
<comment type="similarity">
    <text evidence="1">Belongs to the ABC transporter superfamily.</text>
</comment>
<keyword evidence="5" id="KW-0029">Amino-acid transport</keyword>
<name>A0A109RH37_9LACT</name>
<dbReference type="STRING" id="128944.AWM75_02790"/>
<dbReference type="FunFam" id="3.40.50.300:FF:000032">
    <property type="entry name" value="Export ABC transporter ATP-binding protein"/>
    <property type="match status" value="1"/>
</dbReference>
<keyword evidence="4 7" id="KW-0067">ATP-binding</keyword>
<dbReference type="InterPro" id="IPR017911">
    <property type="entry name" value="MacB-like_ATP-bd"/>
</dbReference>
<evidence type="ECO:0000256" key="1">
    <source>
        <dbReference type="ARBA" id="ARBA00005417"/>
    </source>
</evidence>
<reference evidence="8" key="2">
    <citation type="submission" date="2016-01" db="EMBL/GenBank/DDBJ databases">
        <title>Six Aerococcus type strain genome sequencing and assembly using PacBio and Illumina Hiseq.</title>
        <authorList>
            <person name="Carkaci D."/>
            <person name="Dargis R."/>
            <person name="Nielsen X.C."/>
            <person name="Skovgaard O."/>
            <person name="Fuursted K."/>
            <person name="Christensen J.J."/>
        </authorList>
    </citation>
    <scope>NUCLEOTIDE SEQUENCE [LARGE SCALE GENOMIC DNA]</scope>
    <source>
        <strain evidence="8">CCUG42038B</strain>
    </source>
</reference>
<dbReference type="KEGG" id="auh:AWM75_02790"/>
<keyword evidence="2" id="KW-0813">Transport</keyword>
<sequence length="247" mass="27034">MIELRGLNKYYGTGENQVHVLKDINLTINQGEFVSVMGPSGSGKSTLINVVGFLDNKFTGDYLFQGQPLNQPSDLEISKRRNQFVGFIFQSFNLIPNMTIADNVRLPLLYRGMAASQTHDQVEQALARVGLAGRGDAKPYELSGGQKQRVAIARALINQPSFIIADEPTGALDTKTSRLVMDIIASLHQEEGVTILMVTHDPTLQAYADRHITIVDGTIKSDGQEIFIPQAYQDLTQVEGGGQVDAD</sequence>
<reference evidence="7 8" key="1">
    <citation type="journal article" date="2016" name="Genome Announc.">
        <title>Complete Genome Sequences of Aerococcus christensenii CCUG 28831T, Aerococcus sanguinicola CCUG 43001T, Aerococcus urinae CCUG 36881T, Aerococcus urinaeequi CCUG 28094T, Aerococcus urinaehominis CCUG 42038 BT, and Aerococcus viridans CCUG 4311T.</title>
        <authorList>
            <person name="Carkaci D."/>
            <person name="Dargis R."/>
            <person name="Nielsen X.C."/>
            <person name="Skovgaard O."/>
            <person name="Fuursted K."/>
            <person name="Christensen J.J."/>
        </authorList>
    </citation>
    <scope>NUCLEOTIDE SEQUENCE [LARGE SCALE GENOMIC DNA]</scope>
    <source>
        <strain evidence="7 8">CCUG42038B</strain>
    </source>
</reference>
<keyword evidence="8" id="KW-1185">Reference proteome</keyword>
<dbReference type="AlphaFoldDB" id="A0A109RH37"/>
<dbReference type="GO" id="GO:0006865">
    <property type="term" value="P:amino acid transport"/>
    <property type="evidence" value="ECO:0007669"/>
    <property type="project" value="UniProtKB-KW"/>
</dbReference>
<dbReference type="InterPro" id="IPR003439">
    <property type="entry name" value="ABC_transporter-like_ATP-bd"/>
</dbReference>
<evidence type="ECO:0000313" key="7">
    <source>
        <dbReference type="EMBL" id="AMC00032.1"/>
    </source>
</evidence>
<dbReference type="Proteomes" id="UP000062260">
    <property type="component" value="Chromosome"/>
</dbReference>
<dbReference type="EMBL" id="CP014163">
    <property type="protein sequence ID" value="AMC00032.1"/>
    <property type="molecule type" value="Genomic_DNA"/>
</dbReference>
<dbReference type="GO" id="GO:0098796">
    <property type="term" value="C:membrane protein complex"/>
    <property type="evidence" value="ECO:0007669"/>
    <property type="project" value="UniProtKB-ARBA"/>
</dbReference>
<dbReference type="Gene3D" id="3.40.50.300">
    <property type="entry name" value="P-loop containing nucleotide triphosphate hydrolases"/>
    <property type="match status" value="1"/>
</dbReference>
<dbReference type="PANTHER" id="PTHR42798">
    <property type="entry name" value="LIPOPROTEIN-RELEASING SYSTEM ATP-BINDING PROTEIN LOLD"/>
    <property type="match status" value="1"/>
</dbReference>
<dbReference type="InterPro" id="IPR027417">
    <property type="entry name" value="P-loop_NTPase"/>
</dbReference>
<dbReference type="Pfam" id="PF00005">
    <property type="entry name" value="ABC_tran"/>
    <property type="match status" value="1"/>
</dbReference>
<organism evidence="7 8">
    <name type="scientific">Aerococcus urinaehominis</name>
    <dbReference type="NCBI Taxonomy" id="128944"/>
    <lineage>
        <taxon>Bacteria</taxon>
        <taxon>Bacillati</taxon>
        <taxon>Bacillota</taxon>
        <taxon>Bacilli</taxon>
        <taxon>Lactobacillales</taxon>
        <taxon>Aerococcaceae</taxon>
        <taxon>Aerococcus</taxon>
    </lineage>
</organism>
<protein>
    <submittedName>
        <fullName evidence="7">Peptide ABC transporter ATP-binding protein</fullName>
    </submittedName>
</protein>
<dbReference type="PANTHER" id="PTHR42798:SF6">
    <property type="entry name" value="CELL DIVISION ATP-BINDING PROTEIN FTSE"/>
    <property type="match status" value="1"/>
</dbReference>
<evidence type="ECO:0000256" key="2">
    <source>
        <dbReference type="ARBA" id="ARBA00022448"/>
    </source>
</evidence>